<proteinExistence type="inferred from homology"/>
<dbReference type="GO" id="GO:0006508">
    <property type="term" value="P:proteolysis"/>
    <property type="evidence" value="ECO:0007669"/>
    <property type="project" value="UniProtKB-KW"/>
</dbReference>
<dbReference type="eggNOG" id="KOG0960">
    <property type="taxonomic scope" value="Eukaryota"/>
</dbReference>
<keyword evidence="3" id="KW-0645">Protease</keyword>
<dbReference type="MEROPS" id="M16.003"/>
<feature type="domain" description="Peptidase M16 C-terminal" evidence="11">
    <location>
        <begin position="212"/>
        <end position="398"/>
    </location>
</feature>
<evidence type="ECO:0000313" key="13">
    <source>
        <dbReference type="Proteomes" id="UP000266841"/>
    </source>
</evidence>
<evidence type="ECO:0000259" key="10">
    <source>
        <dbReference type="Pfam" id="PF00675"/>
    </source>
</evidence>
<dbReference type="InterPro" id="IPR050361">
    <property type="entry name" value="MPP/UQCRC_Complex"/>
</dbReference>
<protein>
    <recommendedName>
        <fullName evidence="14">Mitochondrial-processing peptidase subunit beta</fullName>
    </recommendedName>
</protein>
<sequence>MFGHKLRRCFFSSHAPSSVARCLSTACEGAAVSGAIKFPSYLLTSPTTDQSQFRSGLRVASESMLGANTATVGVWIDAGSRYETDHNNGAAHFLEHMAFKGTSKRTQQQLEVEIENMGGHLNAYTSREQTVYFAKVFEKDVPRAMDILSDILLRSQLDPEAINRERGVILREMKEVNKQPEELVLDHLHATAFQGCGLGRTILGPTNNIRTLTRRDLRTYIDTHYLAPQMVVAGAGAIDHKELCDLADYHFGGLRTELSEQEKNSDAVCMDNGEFVGSDVRIHFESDDMAYIALAFEGSSWTSEYAFPLMLLQTLLGSFDRAAGKTITSQLCFDVATNELAHSISTFNTCYKDTGLFGLYAVAEKDKVGDLMKTLCSNVAHLVDNITEADVERAKIALKATMLMGLDGNTNVCEDIGRQLLTYGRRLTPAEIFHRIEELSSEDVKTAAYQTFHDKNHAMAAVGGGVNELPDYDWIRDHSYSR</sequence>
<dbReference type="PROSITE" id="PS00143">
    <property type="entry name" value="INSULINASE"/>
    <property type="match status" value="1"/>
</dbReference>
<dbReference type="GO" id="GO:0046872">
    <property type="term" value="F:metal ion binding"/>
    <property type="evidence" value="ECO:0007669"/>
    <property type="project" value="UniProtKB-KW"/>
</dbReference>
<dbReference type="GO" id="GO:0004222">
    <property type="term" value="F:metalloendopeptidase activity"/>
    <property type="evidence" value="ECO:0007669"/>
    <property type="project" value="InterPro"/>
</dbReference>
<comment type="caution">
    <text evidence="12">The sequence shown here is derived from an EMBL/GenBank/DDBJ whole genome shotgun (WGS) entry which is preliminary data.</text>
</comment>
<accession>K0TFI4</accession>
<organism evidence="12 13">
    <name type="scientific">Thalassiosira oceanica</name>
    <name type="common">Marine diatom</name>
    <dbReference type="NCBI Taxonomy" id="159749"/>
    <lineage>
        <taxon>Eukaryota</taxon>
        <taxon>Sar</taxon>
        <taxon>Stramenopiles</taxon>
        <taxon>Ochrophyta</taxon>
        <taxon>Bacillariophyta</taxon>
        <taxon>Coscinodiscophyceae</taxon>
        <taxon>Thalassiosirophycidae</taxon>
        <taxon>Thalassiosirales</taxon>
        <taxon>Thalassiosiraceae</taxon>
        <taxon>Thalassiosira</taxon>
    </lineage>
</organism>
<dbReference type="SUPFAM" id="SSF63411">
    <property type="entry name" value="LuxS/MPP-like metallohydrolase"/>
    <property type="match status" value="2"/>
</dbReference>
<evidence type="ECO:0000256" key="6">
    <source>
        <dbReference type="ARBA" id="ARBA00022833"/>
    </source>
</evidence>
<dbReference type="Pfam" id="PF05193">
    <property type="entry name" value="Peptidase_M16_C"/>
    <property type="match status" value="1"/>
</dbReference>
<dbReference type="InterPro" id="IPR007863">
    <property type="entry name" value="Peptidase_M16_C"/>
</dbReference>
<keyword evidence="4" id="KW-0479">Metal-binding</keyword>
<reference evidence="12 13" key="1">
    <citation type="journal article" date="2012" name="Genome Biol.">
        <title>Genome and low-iron response of an oceanic diatom adapted to chronic iron limitation.</title>
        <authorList>
            <person name="Lommer M."/>
            <person name="Specht M."/>
            <person name="Roy A.S."/>
            <person name="Kraemer L."/>
            <person name="Andreson R."/>
            <person name="Gutowska M.A."/>
            <person name="Wolf J."/>
            <person name="Bergner S.V."/>
            <person name="Schilhabel M.B."/>
            <person name="Klostermeier U.C."/>
            <person name="Beiko R.G."/>
            <person name="Rosenstiel P."/>
            <person name="Hippler M."/>
            <person name="Laroche J."/>
        </authorList>
    </citation>
    <scope>NUCLEOTIDE SEQUENCE [LARGE SCALE GENOMIC DNA]</scope>
    <source>
        <strain evidence="12 13">CCMP1005</strain>
    </source>
</reference>
<evidence type="ECO:0000256" key="7">
    <source>
        <dbReference type="ARBA" id="ARBA00023049"/>
    </source>
</evidence>
<evidence type="ECO:0000256" key="4">
    <source>
        <dbReference type="ARBA" id="ARBA00022723"/>
    </source>
</evidence>
<evidence type="ECO:0000259" key="11">
    <source>
        <dbReference type="Pfam" id="PF05193"/>
    </source>
</evidence>
<comment type="subcellular location">
    <subcellularLocation>
        <location evidence="2">Mitochondrion</location>
    </subcellularLocation>
</comment>
<feature type="domain" description="Peptidase M16 N-terminal" evidence="10">
    <location>
        <begin position="58"/>
        <end position="205"/>
    </location>
</feature>
<evidence type="ECO:0000256" key="3">
    <source>
        <dbReference type="ARBA" id="ARBA00022670"/>
    </source>
</evidence>
<keyword evidence="8" id="KW-0496">Mitochondrion</keyword>
<dbReference type="EMBL" id="AGNL01002713">
    <property type="protein sequence ID" value="EJK75804.1"/>
    <property type="molecule type" value="Genomic_DNA"/>
</dbReference>
<keyword evidence="7" id="KW-0482">Metalloprotease</keyword>
<dbReference type="InterPro" id="IPR011249">
    <property type="entry name" value="Metalloenz_LuxS/M16"/>
</dbReference>
<dbReference type="Pfam" id="PF00675">
    <property type="entry name" value="Peptidase_M16"/>
    <property type="match status" value="1"/>
</dbReference>
<dbReference type="OrthoDB" id="10251424at2759"/>
<evidence type="ECO:0000256" key="8">
    <source>
        <dbReference type="ARBA" id="ARBA00023128"/>
    </source>
</evidence>
<keyword evidence="13" id="KW-1185">Reference proteome</keyword>
<dbReference type="PANTHER" id="PTHR11851">
    <property type="entry name" value="METALLOPROTEASE"/>
    <property type="match status" value="1"/>
</dbReference>
<keyword evidence="5" id="KW-0378">Hydrolase</keyword>
<dbReference type="OMA" id="IDVVCDM"/>
<evidence type="ECO:0000256" key="1">
    <source>
        <dbReference type="ARBA" id="ARBA00001947"/>
    </source>
</evidence>
<dbReference type="Proteomes" id="UP000266841">
    <property type="component" value="Unassembled WGS sequence"/>
</dbReference>
<evidence type="ECO:0000256" key="2">
    <source>
        <dbReference type="ARBA" id="ARBA00004173"/>
    </source>
</evidence>
<dbReference type="FunFam" id="3.30.830.10:FF:000002">
    <property type="entry name" value="Mitochondrial-processing peptidase subunit beta"/>
    <property type="match status" value="1"/>
</dbReference>
<evidence type="ECO:0000256" key="5">
    <source>
        <dbReference type="ARBA" id="ARBA00022801"/>
    </source>
</evidence>
<dbReference type="PANTHER" id="PTHR11851:SF149">
    <property type="entry name" value="GH01077P"/>
    <property type="match status" value="1"/>
</dbReference>
<comment type="similarity">
    <text evidence="9">Belongs to the peptidase M16 family.</text>
</comment>
<dbReference type="GO" id="GO:0005739">
    <property type="term" value="C:mitochondrion"/>
    <property type="evidence" value="ECO:0007669"/>
    <property type="project" value="UniProtKB-SubCell"/>
</dbReference>
<name>K0TFI4_THAOC</name>
<comment type="cofactor">
    <cofactor evidence="1">
        <name>Zn(2+)</name>
        <dbReference type="ChEBI" id="CHEBI:29105"/>
    </cofactor>
</comment>
<evidence type="ECO:0000313" key="12">
    <source>
        <dbReference type="EMBL" id="EJK75804.1"/>
    </source>
</evidence>
<dbReference type="InterPro" id="IPR011765">
    <property type="entry name" value="Pept_M16_N"/>
</dbReference>
<dbReference type="InterPro" id="IPR001431">
    <property type="entry name" value="Pept_M16_Zn_BS"/>
</dbReference>
<dbReference type="AlphaFoldDB" id="K0TFI4"/>
<evidence type="ECO:0008006" key="14">
    <source>
        <dbReference type="Google" id="ProtNLM"/>
    </source>
</evidence>
<keyword evidence="6" id="KW-0862">Zinc</keyword>
<dbReference type="Gene3D" id="3.30.830.10">
    <property type="entry name" value="Metalloenzyme, LuxS/M16 peptidase-like"/>
    <property type="match status" value="2"/>
</dbReference>
<gene>
    <name evidence="12" type="ORF">THAOC_02464</name>
</gene>
<evidence type="ECO:0000256" key="9">
    <source>
        <dbReference type="RuleBase" id="RU004447"/>
    </source>
</evidence>